<gene>
    <name evidence="2" type="ORF">PUN28_018180</name>
</gene>
<reference evidence="2 3" key="1">
    <citation type="submission" date="2023-03" db="EMBL/GenBank/DDBJ databases">
        <title>High recombination rates correlate with genetic variation in Cardiocondyla obscurior ants.</title>
        <authorList>
            <person name="Errbii M."/>
        </authorList>
    </citation>
    <scope>NUCLEOTIDE SEQUENCE [LARGE SCALE GENOMIC DNA]</scope>
    <source>
        <strain evidence="2">Alpha-2009</strain>
        <tissue evidence="2">Whole body</tissue>
    </source>
</reference>
<comment type="caution">
    <text evidence="2">The sequence shown here is derived from an EMBL/GenBank/DDBJ whole genome shotgun (WGS) entry which is preliminary data.</text>
</comment>
<accession>A0AAW2EG54</accession>
<evidence type="ECO:0000256" key="1">
    <source>
        <dbReference type="SAM" id="MobiDB-lite"/>
    </source>
</evidence>
<dbReference type="AlphaFoldDB" id="A0AAW2EG54"/>
<dbReference type="EMBL" id="JADYXP020000022">
    <property type="protein sequence ID" value="KAL0102684.1"/>
    <property type="molecule type" value="Genomic_DNA"/>
</dbReference>
<dbReference type="SMART" id="SM00368">
    <property type="entry name" value="LRR_RI"/>
    <property type="match status" value="6"/>
</dbReference>
<feature type="region of interest" description="Disordered" evidence="1">
    <location>
        <begin position="1"/>
        <end position="44"/>
    </location>
</feature>
<sequence>MDFTQEPRDNDDVIKEFQDKETDARIEYDESTKDDEDDVAKKKKTDIETEIKDKALKEERKDVKAESEIFDEIDILTSFVMEFEAKRRKDLVTKAEEEKKQLRHLIRIERKKDDDASEETLITPEDEEVVSDRASTESSVHPCLREIEISDSQMKLVNPYTMYRVPNDPGLLPAFSQLRERPPIYGVNDVQKFYDIVKRMGSRPIGPVKDMLTTDYLNLRYYGFRSPVMKALCDTLANNTFVQKLDLKDNKLTPYSCKYLNDLLLVNNTITDLSLSGCRIGVRGAKKLYNAISENTTLKTLDLSRCNLGNEGFEHIASALSINQNLESVNLTDNCLEKICSKNVRDLLTYSCLTHLNLSWNSLYDVDTWKGLVDGFNKNETLRSLNLSWNALDKQCLPHLCKLLSSSKNIEKLDLSWNRFTESDAGIIAKALSKNSSLQELYLGNNPLKAEGASDLIHALTPKLSPNSVLRLLDLENVWAKKDVLPNLETIKMLKPWLTINLGGILSNYPVVEPNVKRILLKRANYEAMLPKKKKQRRNFGHFIMSLTDKNISRANFMQLVKKFNLKLSASLIDEIMNAFTGPKNTIDQTQLKLFYLEEYPETTAKPLTLKKKKLKPVKT</sequence>
<dbReference type="InterPro" id="IPR001611">
    <property type="entry name" value="Leu-rich_rpt"/>
</dbReference>
<dbReference type="PANTHER" id="PTHR24114:SF2">
    <property type="entry name" value="F-BOX DOMAIN-CONTAINING PROTEIN-RELATED"/>
    <property type="match status" value="1"/>
</dbReference>
<keyword evidence="3" id="KW-1185">Reference proteome</keyword>
<organism evidence="2 3">
    <name type="scientific">Cardiocondyla obscurior</name>
    <dbReference type="NCBI Taxonomy" id="286306"/>
    <lineage>
        <taxon>Eukaryota</taxon>
        <taxon>Metazoa</taxon>
        <taxon>Ecdysozoa</taxon>
        <taxon>Arthropoda</taxon>
        <taxon>Hexapoda</taxon>
        <taxon>Insecta</taxon>
        <taxon>Pterygota</taxon>
        <taxon>Neoptera</taxon>
        <taxon>Endopterygota</taxon>
        <taxon>Hymenoptera</taxon>
        <taxon>Apocrita</taxon>
        <taxon>Aculeata</taxon>
        <taxon>Formicoidea</taxon>
        <taxon>Formicidae</taxon>
        <taxon>Myrmicinae</taxon>
        <taxon>Cardiocondyla</taxon>
    </lineage>
</organism>
<dbReference type="Proteomes" id="UP001430953">
    <property type="component" value="Unassembled WGS sequence"/>
</dbReference>
<dbReference type="InterPro" id="IPR052394">
    <property type="entry name" value="LRR-containing"/>
</dbReference>
<feature type="compositionally biased region" description="Basic and acidic residues" evidence="1">
    <location>
        <begin position="1"/>
        <end position="31"/>
    </location>
</feature>
<dbReference type="SUPFAM" id="SSF52047">
    <property type="entry name" value="RNI-like"/>
    <property type="match status" value="1"/>
</dbReference>
<evidence type="ECO:0000313" key="3">
    <source>
        <dbReference type="Proteomes" id="UP001430953"/>
    </source>
</evidence>
<dbReference type="Gene3D" id="3.80.10.10">
    <property type="entry name" value="Ribonuclease Inhibitor"/>
    <property type="match status" value="2"/>
</dbReference>
<dbReference type="InterPro" id="IPR032675">
    <property type="entry name" value="LRR_dom_sf"/>
</dbReference>
<dbReference type="PANTHER" id="PTHR24114">
    <property type="entry name" value="LEUCINE RICH REPEAT FAMILY PROTEIN"/>
    <property type="match status" value="1"/>
</dbReference>
<protein>
    <submittedName>
        <fullName evidence="2">Uncharacterized protein</fullName>
    </submittedName>
</protein>
<evidence type="ECO:0000313" key="2">
    <source>
        <dbReference type="EMBL" id="KAL0102684.1"/>
    </source>
</evidence>
<name>A0AAW2EG54_9HYME</name>
<proteinExistence type="predicted"/>
<dbReference type="Pfam" id="PF13516">
    <property type="entry name" value="LRR_6"/>
    <property type="match status" value="4"/>
</dbReference>